<reference evidence="1 2" key="1">
    <citation type="submission" date="2015-04" db="EMBL/GenBank/DDBJ databases">
        <authorList>
            <person name="Syromyatnikov M.Y."/>
            <person name="Popov V.N."/>
        </authorList>
    </citation>
    <scope>NUCLEOTIDE SEQUENCE [LARGE SCALE GENOMIC DNA]</scope>
</reference>
<dbReference type="EMBL" id="CVRI01000058">
    <property type="protein sequence ID" value="CRL02899.1"/>
    <property type="molecule type" value="Genomic_DNA"/>
</dbReference>
<dbReference type="Proteomes" id="UP000183832">
    <property type="component" value="Unassembled WGS sequence"/>
</dbReference>
<proteinExistence type="predicted"/>
<protein>
    <submittedName>
        <fullName evidence="1">CLUMA_CG016086, isoform A</fullName>
    </submittedName>
</protein>
<gene>
    <name evidence="1" type="ORF">CLUMA_CG016086</name>
</gene>
<organism evidence="1 2">
    <name type="scientific">Clunio marinus</name>
    <dbReference type="NCBI Taxonomy" id="568069"/>
    <lineage>
        <taxon>Eukaryota</taxon>
        <taxon>Metazoa</taxon>
        <taxon>Ecdysozoa</taxon>
        <taxon>Arthropoda</taxon>
        <taxon>Hexapoda</taxon>
        <taxon>Insecta</taxon>
        <taxon>Pterygota</taxon>
        <taxon>Neoptera</taxon>
        <taxon>Endopterygota</taxon>
        <taxon>Diptera</taxon>
        <taxon>Nematocera</taxon>
        <taxon>Chironomoidea</taxon>
        <taxon>Chironomidae</taxon>
        <taxon>Clunio</taxon>
    </lineage>
</organism>
<accession>A0A1J1IRP4</accession>
<evidence type="ECO:0000313" key="1">
    <source>
        <dbReference type="EMBL" id="CRL02899.1"/>
    </source>
</evidence>
<sequence length="72" mass="8606">MKVYFDKYLGKDEKSFAHVTMKAHTKVSEKKFLRKRWEMMKTFTNTNTYKVLLGSSVEENLSTLEFELHILQ</sequence>
<dbReference type="AlphaFoldDB" id="A0A1J1IRP4"/>
<keyword evidence="2" id="KW-1185">Reference proteome</keyword>
<name>A0A1J1IRP4_9DIPT</name>
<evidence type="ECO:0000313" key="2">
    <source>
        <dbReference type="Proteomes" id="UP000183832"/>
    </source>
</evidence>